<evidence type="ECO:0000313" key="9">
    <source>
        <dbReference type="Proteomes" id="UP001054889"/>
    </source>
</evidence>
<dbReference type="PANTHER" id="PTHR11119">
    <property type="entry name" value="XANTHINE-URACIL / VITAMIN C PERMEASE FAMILY MEMBER"/>
    <property type="match status" value="1"/>
</dbReference>
<organism evidence="8 9">
    <name type="scientific">Eleusine coracana subsp. coracana</name>
    <dbReference type="NCBI Taxonomy" id="191504"/>
    <lineage>
        <taxon>Eukaryota</taxon>
        <taxon>Viridiplantae</taxon>
        <taxon>Streptophyta</taxon>
        <taxon>Embryophyta</taxon>
        <taxon>Tracheophyta</taxon>
        <taxon>Spermatophyta</taxon>
        <taxon>Magnoliopsida</taxon>
        <taxon>Liliopsida</taxon>
        <taxon>Poales</taxon>
        <taxon>Poaceae</taxon>
        <taxon>PACMAD clade</taxon>
        <taxon>Chloridoideae</taxon>
        <taxon>Cynodonteae</taxon>
        <taxon>Eleusininae</taxon>
        <taxon>Eleusine</taxon>
    </lineage>
</organism>
<evidence type="ECO:0000256" key="4">
    <source>
        <dbReference type="ARBA" id="ARBA00022989"/>
    </source>
</evidence>
<dbReference type="GO" id="GO:0016020">
    <property type="term" value="C:membrane"/>
    <property type="evidence" value="ECO:0007669"/>
    <property type="project" value="UniProtKB-SubCell"/>
</dbReference>
<sequence length="136" mass="14887">MGSRRAIGFGAILLVLFSVVGKVGAFIASIPDVMVAALLCFMWAMLCALGLSNLRYSATGSSRNSIIVGLALFLSLSVPSYFSMVYVLAQTHQFRLTFSHTMLHLMDLSALDLVGYVLSTVNHFNHYLSYSSFLLH</sequence>
<feature type="signal peptide" evidence="7">
    <location>
        <begin position="1"/>
        <end position="25"/>
    </location>
</feature>
<evidence type="ECO:0000256" key="2">
    <source>
        <dbReference type="ARBA" id="ARBA00008821"/>
    </source>
</evidence>
<proteinExistence type="inferred from homology"/>
<evidence type="ECO:0000256" key="1">
    <source>
        <dbReference type="ARBA" id="ARBA00004141"/>
    </source>
</evidence>
<comment type="subcellular location">
    <subcellularLocation>
        <location evidence="1">Membrane</location>
        <topology evidence="1">Multi-pass membrane protein</topology>
    </subcellularLocation>
</comment>
<dbReference type="Proteomes" id="UP001054889">
    <property type="component" value="Unassembled WGS sequence"/>
</dbReference>
<evidence type="ECO:0000256" key="5">
    <source>
        <dbReference type="ARBA" id="ARBA00023136"/>
    </source>
</evidence>
<evidence type="ECO:0000313" key="8">
    <source>
        <dbReference type="EMBL" id="GJN17108.1"/>
    </source>
</evidence>
<dbReference type="AlphaFoldDB" id="A0AAV5E3T2"/>
<feature type="transmembrane region" description="Helical" evidence="6">
    <location>
        <begin position="35"/>
        <end position="54"/>
    </location>
</feature>
<name>A0AAV5E3T2_ELECO</name>
<evidence type="ECO:0000256" key="3">
    <source>
        <dbReference type="ARBA" id="ARBA00022692"/>
    </source>
</evidence>
<feature type="transmembrane region" description="Helical" evidence="6">
    <location>
        <begin position="66"/>
        <end position="89"/>
    </location>
</feature>
<feature type="chain" id="PRO_5043775203" evidence="7">
    <location>
        <begin position="26"/>
        <end position="136"/>
    </location>
</feature>
<reference evidence="8" key="1">
    <citation type="journal article" date="2018" name="DNA Res.">
        <title>Multiple hybrid de novo genome assembly of finger millet, an orphan allotetraploid crop.</title>
        <authorList>
            <person name="Hatakeyama M."/>
            <person name="Aluri S."/>
            <person name="Balachadran M.T."/>
            <person name="Sivarajan S.R."/>
            <person name="Patrignani A."/>
            <person name="Gruter S."/>
            <person name="Poveda L."/>
            <person name="Shimizu-Inatsugi R."/>
            <person name="Baeten J."/>
            <person name="Francoijs K.J."/>
            <person name="Nataraja K.N."/>
            <person name="Reddy Y.A.N."/>
            <person name="Phadnis S."/>
            <person name="Ravikumar R.L."/>
            <person name="Schlapbach R."/>
            <person name="Sreeman S.M."/>
            <person name="Shimizu K.K."/>
        </authorList>
    </citation>
    <scope>NUCLEOTIDE SEQUENCE</scope>
</reference>
<keyword evidence="7" id="KW-0732">Signal</keyword>
<keyword evidence="5 6" id="KW-0472">Membrane</keyword>
<dbReference type="EMBL" id="BQKI01000073">
    <property type="protein sequence ID" value="GJN17108.1"/>
    <property type="molecule type" value="Genomic_DNA"/>
</dbReference>
<gene>
    <name evidence="8" type="primary">gb04150</name>
    <name evidence="8" type="ORF">PR202_gb04150</name>
</gene>
<evidence type="ECO:0000256" key="6">
    <source>
        <dbReference type="SAM" id="Phobius"/>
    </source>
</evidence>
<keyword evidence="3 6" id="KW-0812">Transmembrane</keyword>
<accession>A0AAV5E3T2</accession>
<reference evidence="8" key="2">
    <citation type="submission" date="2021-12" db="EMBL/GenBank/DDBJ databases">
        <title>Resequencing data analysis of finger millet.</title>
        <authorList>
            <person name="Hatakeyama M."/>
            <person name="Aluri S."/>
            <person name="Balachadran M.T."/>
            <person name="Sivarajan S.R."/>
            <person name="Poveda L."/>
            <person name="Shimizu-Inatsugi R."/>
            <person name="Schlapbach R."/>
            <person name="Sreeman S.M."/>
            <person name="Shimizu K.K."/>
        </authorList>
    </citation>
    <scope>NUCLEOTIDE SEQUENCE</scope>
</reference>
<comment type="similarity">
    <text evidence="2">Belongs to the nucleobase:cation symporter-2 (NCS2) (TC 2.A.40) family.</text>
</comment>
<comment type="caution">
    <text evidence="8">The sequence shown here is derived from an EMBL/GenBank/DDBJ whole genome shotgun (WGS) entry which is preliminary data.</text>
</comment>
<dbReference type="GO" id="GO:0022857">
    <property type="term" value="F:transmembrane transporter activity"/>
    <property type="evidence" value="ECO:0007669"/>
    <property type="project" value="InterPro"/>
</dbReference>
<protein>
    <submittedName>
        <fullName evidence="8">Uncharacterized protein</fullName>
    </submittedName>
</protein>
<keyword evidence="4 6" id="KW-1133">Transmembrane helix</keyword>
<dbReference type="InterPro" id="IPR006043">
    <property type="entry name" value="NCS2"/>
</dbReference>
<keyword evidence="9" id="KW-1185">Reference proteome</keyword>
<evidence type="ECO:0000256" key="7">
    <source>
        <dbReference type="SAM" id="SignalP"/>
    </source>
</evidence>
<dbReference type="Pfam" id="PF00860">
    <property type="entry name" value="Xan_ur_permease"/>
    <property type="match status" value="1"/>
</dbReference>